<proteinExistence type="predicted"/>
<gene>
    <name evidence="2" type="ORF">PG986_014193</name>
</gene>
<organism evidence="2 3">
    <name type="scientific">Apiospora aurea</name>
    <dbReference type="NCBI Taxonomy" id="335848"/>
    <lineage>
        <taxon>Eukaryota</taxon>
        <taxon>Fungi</taxon>
        <taxon>Dikarya</taxon>
        <taxon>Ascomycota</taxon>
        <taxon>Pezizomycotina</taxon>
        <taxon>Sordariomycetes</taxon>
        <taxon>Xylariomycetidae</taxon>
        <taxon>Amphisphaeriales</taxon>
        <taxon>Apiosporaceae</taxon>
        <taxon>Apiospora</taxon>
    </lineage>
</organism>
<protein>
    <submittedName>
        <fullName evidence="2">Short-chain dehydrogenase/reductase SDR</fullName>
    </submittedName>
</protein>
<evidence type="ECO:0000256" key="1">
    <source>
        <dbReference type="SAM" id="MobiDB-lite"/>
    </source>
</evidence>
<feature type="compositionally biased region" description="Basic and acidic residues" evidence="1">
    <location>
        <begin position="11"/>
        <end position="20"/>
    </location>
</feature>
<sequence length="111" mass="12489">MAVSPGLLPENLKEKVDNSKTVEEGTQSLLRAFTCMDMPEDPDRIFLSCRGEWWAASRIHHTLDKELQNKWSPGKEALRLEWNRDVGYEGDYKASPKHPETAGSGTSGELD</sequence>
<dbReference type="RefSeq" id="XP_066692653.1">
    <property type="nucleotide sequence ID" value="XM_066850415.1"/>
</dbReference>
<keyword evidence="3" id="KW-1185">Reference proteome</keyword>
<evidence type="ECO:0000313" key="3">
    <source>
        <dbReference type="Proteomes" id="UP001391051"/>
    </source>
</evidence>
<name>A0ABR1PSA5_9PEZI</name>
<feature type="region of interest" description="Disordered" evidence="1">
    <location>
        <begin position="89"/>
        <end position="111"/>
    </location>
</feature>
<evidence type="ECO:0000313" key="2">
    <source>
        <dbReference type="EMBL" id="KAK7937325.1"/>
    </source>
</evidence>
<comment type="caution">
    <text evidence="2">The sequence shown here is derived from an EMBL/GenBank/DDBJ whole genome shotgun (WGS) entry which is preliminary data.</text>
</comment>
<accession>A0ABR1PSA5</accession>
<feature type="region of interest" description="Disordered" evidence="1">
    <location>
        <begin position="1"/>
        <end position="20"/>
    </location>
</feature>
<reference evidence="2 3" key="1">
    <citation type="submission" date="2023-01" db="EMBL/GenBank/DDBJ databases">
        <title>Analysis of 21 Apiospora genomes using comparative genomics revels a genus with tremendous synthesis potential of carbohydrate active enzymes and secondary metabolites.</title>
        <authorList>
            <person name="Sorensen T."/>
        </authorList>
    </citation>
    <scope>NUCLEOTIDE SEQUENCE [LARGE SCALE GENOMIC DNA]</scope>
    <source>
        <strain evidence="2 3">CBS 24483</strain>
    </source>
</reference>
<dbReference type="Proteomes" id="UP001391051">
    <property type="component" value="Unassembled WGS sequence"/>
</dbReference>
<feature type="compositionally biased region" description="Basic and acidic residues" evidence="1">
    <location>
        <begin position="89"/>
        <end position="100"/>
    </location>
</feature>
<dbReference type="EMBL" id="JAQQWE010000010">
    <property type="protein sequence ID" value="KAK7937325.1"/>
    <property type="molecule type" value="Genomic_DNA"/>
</dbReference>
<dbReference type="GeneID" id="92083477"/>